<comment type="caution">
    <text evidence="1">The sequence shown here is derived from an EMBL/GenBank/DDBJ whole genome shotgun (WGS) entry which is preliminary data.</text>
</comment>
<name>A0ABR9NN50_9GAMM</name>
<dbReference type="Proteomes" id="UP000619170">
    <property type="component" value="Unassembled WGS sequence"/>
</dbReference>
<reference evidence="1 2" key="1">
    <citation type="submission" date="2020-10" db="EMBL/GenBank/DDBJ databases">
        <authorList>
            <person name="Mohd Rani F."/>
        </authorList>
    </citation>
    <scope>NUCLEOTIDE SEQUENCE [LARGE SCALE GENOMIC DNA]</scope>
    <source>
        <strain evidence="1 2">AC1583</strain>
    </source>
</reference>
<reference evidence="2" key="2">
    <citation type="submission" date="2023-07" db="EMBL/GenBank/DDBJ databases">
        <title>Acinetobacter oleivorans assembled AC1583.</title>
        <authorList>
            <person name="Yeo C.C."/>
        </authorList>
    </citation>
    <scope>NUCLEOTIDE SEQUENCE [LARGE SCALE GENOMIC DNA]</scope>
    <source>
        <strain evidence="2">AC1583</strain>
    </source>
</reference>
<proteinExistence type="predicted"/>
<dbReference type="Pfam" id="PF24172">
    <property type="entry name" value="CdiI_ImmP"/>
    <property type="match status" value="1"/>
</dbReference>
<evidence type="ECO:0000313" key="1">
    <source>
        <dbReference type="EMBL" id="MBE2166155.1"/>
    </source>
</evidence>
<sequence length="132" mass="15553">MSLFEECKNALKNDFQIISDIDVEDVYTKLNMYPIKQNYILWKNIDFKDFDDMEELLESMQTIQNENIYVVADDQNIPVFTSKLTSIIENIYDVMALCPKVFIFNETILLEPLFPTYTVRVAFNPNLNKPHI</sequence>
<accession>A0ABR9NN50</accession>
<evidence type="ECO:0000313" key="2">
    <source>
        <dbReference type="Proteomes" id="UP000619170"/>
    </source>
</evidence>
<dbReference type="EMBL" id="JADAZL010000010">
    <property type="protein sequence ID" value="MBE2166155.1"/>
    <property type="molecule type" value="Genomic_DNA"/>
</dbReference>
<organism evidence="1 2">
    <name type="scientific">Acinetobacter oleivorans</name>
    <dbReference type="NCBI Taxonomy" id="1148157"/>
    <lineage>
        <taxon>Bacteria</taxon>
        <taxon>Pseudomonadati</taxon>
        <taxon>Pseudomonadota</taxon>
        <taxon>Gammaproteobacteria</taxon>
        <taxon>Moraxellales</taxon>
        <taxon>Moraxellaceae</taxon>
        <taxon>Acinetobacter</taxon>
    </lineage>
</organism>
<dbReference type="RefSeq" id="WP_192834962.1">
    <property type="nucleotide sequence ID" value="NZ_JADAZL010000010.1"/>
</dbReference>
<dbReference type="InterPro" id="IPR049585">
    <property type="entry name" value="CdiI_EcoliA0-like"/>
</dbReference>
<gene>
    <name evidence="1" type="ORF">IIQ43_16660</name>
</gene>
<protein>
    <submittedName>
        <fullName evidence="1">Uncharacterized protein</fullName>
    </submittedName>
</protein>
<keyword evidence="2" id="KW-1185">Reference proteome</keyword>
<dbReference type="CDD" id="cd20693">
    <property type="entry name" value="CdiI_EcoliA0-like"/>
    <property type="match status" value="1"/>
</dbReference>